<evidence type="ECO:0000313" key="2">
    <source>
        <dbReference type="EMBL" id="CAB4216325.1"/>
    </source>
</evidence>
<dbReference type="EMBL" id="LR797438">
    <property type="protein sequence ID" value="CAB4216325.1"/>
    <property type="molecule type" value="Genomic_DNA"/>
</dbReference>
<dbReference type="EMBL" id="LR797065">
    <property type="protein sequence ID" value="CAB4184382.1"/>
    <property type="molecule type" value="Genomic_DNA"/>
</dbReference>
<sequence>MVNCTCKQCAEKPPLWWLDFTAEKQVITKDGVAELFAETEAKAVRQFADGIQRQLEQSMQEVANQLSNSIRSGDTISVNELQAVQEKLRQASKKLIENLADTAKPYAQTIAEAGLNHGASLLPDGSFDMGLLSDRASQAVVEAAKRSAVRMANSVSSSFADSIASKIGIGIQDNLTGLEVADLLEESGLSADRAMMIARTESARAYTDGQNIAWDESGVVKGKKWLVSPNACEFCLAAQAEFGQNYIPLDQPFYERGAVLNVGGKTMALDFDATSGAPLHPNCRCTVIPEIDYEGEQE</sequence>
<evidence type="ECO:0000313" key="3">
    <source>
        <dbReference type="EMBL" id="CAB5230549.1"/>
    </source>
</evidence>
<accession>A0A6J5QKX5</accession>
<organism evidence="1">
    <name type="scientific">uncultured Caudovirales phage</name>
    <dbReference type="NCBI Taxonomy" id="2100421"/>
    <lineage>
        <taxon>Viruses</taxon>
        <taxon>Duplodnaviria</taxon>
        <taxon>Heunggongvirae</taxon>
        <taxon>Uroviricota</taxon>
        <taxon>Caudoviricetes</taxon>
        <taxon>Peduoviridae</taxon>
        <taxon>Maltschvirus</taxon>
        <taxon>Maltschvirus maltsch</taxon>
    </lineage>
</organism>
<name>A0A6J5QKX5_9CAUD</name>
<reference evidence="1" key="1">
    <citation type="submission" date="2020-05" db="EMBL/GenBank/DDBJ databases">
        <authorList>
            <person name="Chiriac C."/>
            <person name="Salcher M."/>
            <person name="Ghai R."/>
            <person name="Kavagutti S V."/>
        </authorList>
    </citation>
    <scope>NUCLEOTIDE SEQUENCE</scope>
</reference>
<gene>
    <name evidence="1" type="ORF">UFOVP1128_4</name>
    <name evidence="2" type="ORF">UFOVP1489_20</name>
    <name evidence="3" type="ORF">UFOVP1575_38</name>
</gene>
<proteinExistence type="predicted"/>
<evidence type="ECO:0000313" key="1">
    <source>
        <dbReference type="EMBL" id="CAB4184382.1"/>
    </source>
</evidence>
<protein>
    <submittedName>
        <fullName evidence="1">Phage head morphogenesis domain containing protein</fullName>
    </submittedName>
</protein>
<dbReference type="EMBL" id="LR798418">
    <property type="protein sequence ID" value="CAB5230549.1"/>
    <property type="molecule type" value="Genomic_DNA"/>
</dbReference>